<evidence type="ECO:0000259" key="13">
    <source>
        <dbReference type="PROSITE" id="PS50089"/>
    </source>
</evidence>
<evidence type="ECO:0000256" key="2">
    <source>
        <dbReference type="ARBA" id="ARBA00004308"/>
    </source>
</evidence>
<dbReference type="InterPro" id="IPR013083">
    <property type="entry name" value="Znf_RING/FYVE/PHD"/>
</dbReference>
<keyword evidence="8 11" id="KW-0862">Zinc</keyword>
<organism evidence="14 15">
    <name type="scientific">Setaria viridis</name>
    <name type="common">Green bristlegrass</name>
    <name type="synonym">Setaria italica subsp. viridis</name>
    <dbReference type="NCBI Taxonomy" id="4556"/>
    <lineage>
        <taxon>Eukaryota</taxon>
        <taxon>Viridiplantae</taxon>
        <taxon>Streptophyta</taxon>
        <taxon>Embryophyta</taxon>
        <taxon>Tracheophyta</taxon>
        <taxon>Spermatophyta</taxon>
        <taxon>Magnoliopsida</taxon>
        <taxon>Liliopsida</taxon>
        <taxon>Poales</taxon>
        <taxon>Poaceae</taxon>
        <taxon>PACMAD clade</taxon>
        <taxon>Panicoideae</taxon>
        <taxon>Panicodae</taxon>
        <taxon>Paniceae</taxon>
        <taxon>Cenchrinae</taxon>
        <taxon>Setaria</taxon>
    </lineage>
</organism>
<dbReference type="GO" id="GO:0006511">
    <property type="term" value="P:ubiquitin-dependent protein catabolic process"/>
    <property type="evidence" value="ECO:0007669"/>
    <property type="project" value="UniProtKB-UniRule"/>
</dbReference>
<evidence type="ECO:0000256" key="9">
    <source>
        <dbReference type="ARBA" id="ARBA00023136"/>
    </source>
</evidence>
<evidence type="ECO:0000256" key="5">
    <source>
        <dbReference type="ARBA" id="ARBA00022723"/>
    </source>
</evidence>
<proteinExistence type="predicted"/>
<keyword evidence="5 11" id="KW-0479">Metal-binding</keyword>
<comment type="subcellular location">
    <subcellularLocation>
        <location evidence="2">Endomembrane system</location>
    </subcellularLocation>
    <subcellularLocation>
        <location evidence="11">Endoplasmic reticulum membrane</location>
        <topology evidence="11">Single-pass type IV membrane protein</topology>
    </subcellularLocation>
</comment>
<dbReference type="GO" id="GO:0005789">
    <property type="term" value="C:endoplasmic reticulum membrane"/>
    <property type="evidence" value="ECO:0007669"/>
    <property type="project" value="UniProtKB-SubCell"/>
</dbReference>
<evidence type="ECO:0000256" key="1">
    <source>
        <dbReference type="ARBA" id="ARBA00000900"/>
    </source>
</evidence>
<dbReference type="Gramene" id="TKW03704">
    <property type="protein sequence ID" value="TKW03704"/>
    <property type="gene ID" value="SEVIR_7G058900v2"/>
</dbReference>
<feature type="compositionally biased region" description="Low complexity" evidence="12">
    <location>
        <begin position="101"/>
        <end position="112"/>
    </location>
</feature>
<dbReference type="GO" id="GO:0061630">
    <property type="term" value="F:ubiquitin protein ligase activity"/>
    <property type="evidence" value="ECO:0007669"/>
    <property type="project" value="UniProtKB-UniRule"/>
</dbReference>
<evidence type="ECO:0000256" key="12">
    <source>
        <dbReference type="SAM" id="MobiDB-lite"/>
    </source>
</evidence>
<sequence length="268" mass="29273">MATGDVATIRVQRHGEPASEPVARTNSGGSGGGSKDSGSFECNICLDLAQDPGVTLCGHLFCWPCLYKWLHVDVHSQECPICKAVVEEGKLVPLYGRGGTSAAPRARSVASVQIPSRPTGQRPSTTPQPDHNNHCPHMNLWFMGAQCSSFAAVDVAVPAVARMISHPPLVYYFSVYCPDLEPADFPREPLVMVTKDDLVLLREPVQLRHYTDSERLAGPDVEELPKRVQFQIVEPHLHGAELERDVERLSLPGEHAGHVGVRLILPLN</sequence>
<comment type="domain">
    <text evidence="11">The RING-type zinc finger domain is responsible for E3 ligase activity.</text>
</comment>
<name>A0A4U6TQP1_SETVI</name>
<dbReference type="CDD" id="cd16745">
    <property type="entry name" value="RING-HC_AtRMA-like"/>
    <property type="match status" value="1"/>
</dbReference>
<dbReference type="Gene3D" id="3.30.40.10">
    <property type="entry name" value="Zinc/RING finger domain, C3HC4 (zinc finger)"/>
    <property type="match status" value="1"/>
</dbReference>
<dbReference type="InterPro" id="IPR045103">
    <property type="entry name" value="RNF5/RNF185-like"/>
</dbReference>
<feature type="domain" description="RING-type" evidence="13">
    <location>
        <begin position="42"/>
        <end position="83"/>
    </location>
</feature>
<evidence type="ECO:0000256" key="6">
    <source>
        <dbReference type="ARBA" id="ARBA00022771"/>
    </source>
</evidence>
<keyword evidence="15" id="KW-1185">Reference proteome</keyword>
<dbReference type="PROSITE" id="PS50089">
    <property type="entry name" value="ZF_RING_2"/>
    <property type="match status" value="1"/>
</dbReference>
<dbReference type="Proteomes" id="UP000298652">
    <property type="component" value="Chromosome 7"/>
</dbReference>
<evidence type="ECO:0000256" key="3">
    <source>
        <dbReference type="ARBA" id="ARBA00004906"/>
    </source>
</evidence>
<gene>
    <name evidence="14" type="ORF">SEVIR_7G058900v2</name>
</gene>
<dbReference type="Pfam" id="PF00097">
    <property type="entry name" value="zf-C3HC4"/>
    <property type="match status" value="1"/>
</dbReference>
<dbReference type="SMART" id="SM00184">
    <property type="entry name" value="RING"/>
    <property type="match status" value="1"/>
</dbReference>
<evidence type="ECO:0000313" key="15">
    <source>
        <dbReference type="Proteomes" id="UP000298652"/>
    </source>
</evidence>
<feature type="region of interest" description="Disordered" evidence="12">
    <location>
        <begin position="99"/>
        <end position="130"/>
    </location>
</feature>
<evidence type="ECO:0000313" key="14">
    <source>
        <dbReference type="EMBL" id="TKW03704.1"/>
    </source>
</evidence>
<keyword evidence="11" id="KW-0256">Endoplasmic reticulum</keyword>
<protein>
    <recommendedName>
        <fullName evidence="11">E3 ubiquitin-protein ligase RMA</fullName>
        <ecNumber evidence="11">2.3.2.27</ecNumber>
    </recommendedName>
    <alternativeName>
        <fullName evidence="11">Protein RING membrane-anchor</fullName>
    </alternativeName>
    <alternativeName>
        <fullName evidence="11">RING-type E3 ubiquitin transferase RMA</fullName>
    </alternativeName>
</protein>
<dbReference type="InterPro" id="IPR018957">
    <property type="entry name" value="Znf_C3HC4_RING-type"/>
</dbReference>
<dbReference type="SUPFAM" id="SSF57850">
    <property type="entry name" value="RING/U-box"/>
    <property type="match status" value="1"/>
</dbReference>
<dbReference type="GO" id="GO:0016567">
    <property type="term" value="P:protein ubiquitination"/>
    <property type="evidence" value="ECO:0007669"/>
    <property type="project" value="UniProtKB-UniPathway"/>
</dbReference>
<dbReference type="AlphaFoldDB" id="A0A4U6TQP1"/>
<dbReference type="PANTHER" id="PTHR12313">
    <property type="entry name" value="E3 UBIQUITIN-PROTEIN LIGASE RNF5-RELATED"/>
    <property type="match status" value="1"/>
</dbReference>
<evidence type="ECO:0000256" key="4">
    <source>
        <dbReference type="ARBA" id="ARBA00022679"/>
    </source>
</evidence>
<comment type="catalytic activity">
    <reaction evidence="1 11">
        <text>S-ubiquitinyl-[E2 ubiquitin-conjugating enzyme]-L-cysteine + [acceptor protein]-L-lysine = [E2 ubiquitin-conjugating enzyme]-L-cysteine + N(6)-ubiquitinyl-[acceptor protein]-L-lysine.</text>
        <dbReference type="EC" id="2.3.2.27"/>
    </reaction>
</comment>
<keyword evidence="7 11" id="KW-0833">Ubl conjugation pathway</keyword>
<comment type="function">
    <text evidence="11">E3 ubiquitin-protein ligase.</text>
</comment>
<feature type="region of interest" description="Disordered" evidence="12">
    <location>
        <begin position="1"/>
        <end position="33"/>
    </location>
</feature>
<comment type="pathway">
    <text evidence="3 11">Protein modification; protein ubiquitination.</text>
</comment>
<accession>A0A4U6TQP1</accession>
<evidence type="ECO:0000256" key="10">
    <source>
        <dbReference type="PROSITE-ProRule" id="PRU00175"/>
    </source>
</evidence>
<dbReference type="InterPro" id="IPR001841">
    <property type="entry name" value="Znf_RING"/>
</dbReference>
<dbReference type="PROSITE" id="PS00518">
    <property type="entry name" value="ZF_RING_1"/>
    <property type="match status" value="1"/>
</dbReference>
<dbReference type="EC" id="2.3.2.27" evidence="11"/>
<dbReference type="UniPathway" id="UPA00143"/>
<keyword evidence="9" id="KW-0472">Membrane</keyword>
<feature type="compositionally biased region" description="Polar residues" evidence="12">
    <location>
        <begin position="113"/>
        <end position="130"/>
    </location>
</feature>
<evidence type="ECO:0000256" key="8">
    <source>
        <dbReference type="ARBA" id="ARBA00022833"/>
    </source>
</evidence>
<keyword evidence="4 11" id="KW-0808">Transferase</keyword>
<reference evidence="14" key="1">
    <citation type="submission" date="2019-03" db="EMBL/GenBank/DDBJ databases">
        <title>WGS assembly of Setaria viridis.</title>
        <authorList>
            <person name="Huang P."/>
            <person name="Jenkins J."/>
            <person name="Grimwood J."/>
            <person name="Barry K."/>
            <person name="Healey A."/>
            <person name="Mamidi S."/>
            <person name="Sreedasyam A."/>
            <person name="Shu S."/>
            <person name="Feldman M."/>
            <person name="Wu J."/>
            <person name="Yu Y."/>
            <person name="Chen C."/>
            <person name="Johnson J."/>
            <person name="Rokhsar D."/>
            <person name="Baxter I."/>
            <person name="Schmutz J."/>
            <person name="Brutnell T."/>
            <person name="Kellogg E."/>
        </authorList>
    </citation>
    <scope>NUCLEOTIDE SEQUENCE [LARGE SCALE GENOMIC DNA]</scope>
</reference>
<dbReference type="GO" id="GO:0008270">
    <property type="term" value="F:zinc ion binding"/>
    <property type="evidence" value="ECO:0007669"/>
    <property type="project" value="UniProtKB-KW"/>
</dbReference>
<evidence type="ECO:0000256" key="11">
    <source>
        <dbReference type="RuleBase" id="RU369090"/>
    </source>
</evidence>
<dbReference type="InterPro" id="IPR017907">
    <property type="entry name" value="Znf_RING_CS"/>
</dbReference>
<evidence type="ECO:0000256" key="7">
    <source>
        <dbReference type="ARBA" id="ARBA00022786"/>
    </source>
</evidence>
<keyword evidence="6 10" id="KW-0863">Zinc-finger</keyword>
<dbReference type="EMBL" id="CM016558">
    <property type="protein sequence ID" value="TKW03704.1"/>
    <property type="molecule type" value="Genomic_DNA"/>
</dbReference>